<name>A0A2T4DMB0_9BACT</name>
<protein>
    <submittedName>
        <fullName evidence="2">Fasciclin</fullName>
    </submittedName>
</protein>
<dbReference type="SMART" id="SM00554">
    <property type="entry name" value="FAS1"/>
    <property type="match status" value="1"/>
</dbReference>
<feature type="domain" description="FAS1" evidence="1">
    <location>
        <begin position="10"/>
        <end position="141"/>
    </location>
</feature>
<dbReference type="SUPFAM" id="SSF82153">
    <property type="entry name" value="FAS1 domain"/>
    <property type="match status" value="1"/>
</dbReference>
<dbReference type="InterPro" id="IPR036378">
    <property type="entry name" value="FAS1_dom_sf"/>
</dbReference>
<sequence>MKADSIAALPKSIAETAMNAEQLSTLVAALQQAELVETFKGEGNFTVFAPTNEAFASVQETVDMLLKEENKSKLQSVLKYHVVDGATMAADLTDGQELTTLQGEKLKVTIKDDKVMINEAEVVTADVKASNGVVHVINKVVVPKKM</sequence>
<dbReference type="Proteomes" id="UP000240608">
    <property type="component" value="Unassembled WGS sequence"/>
</dbReference>
<dbReference type="AlphaFoldDB" id="A0A2T4DMB0"/>
<dbReference type="PANTHER" id="PTHR10900">
    <property type="entry name" value="PERIOSTIN-RELATED"/>
    <property type="match status" value="1"/>
</dbReference>
<dbReference type="PANTHER" id="PTHR10900:SF77">
    <property type="entry name" value="FI19380P1"/>
    <property type="match status" value="1"/>
</dbReference>
<reference evidence="2 3" key="1">
    <citation type="submission" date="2018-03" db="EMBL/GenBank/DDBJ databases">
        <title>Cross-interface Injection: A General Nanoliter Liquid Handling Method Applied to Single Cells Genome Amplification Automated Nanoliter Liquid Handling Applied to Single Cell Multiple Displacement Amplification.</title>
        <authorList>
            <person name="Yun J."/>
            <person name="Xu P."/>
            <person name="Xu J."/>
            <person name="Dai X."/>
            <person name="Wang Y."/>
            <person name="Zheng X."/>
            <person name="Cao C."/>
            <person name="Yi Q."/>
            <person name="Zhu Y."/>
            <person name="Wang L."/>
            <person name="Dong Z."/>
            <person name="Huang Y."/>
            <person name="Huang L."/>
            <person name="Du W."/>
        </authorList>
    </citation>
    <scope>NUCLEOTIDE SEQUENCE [LARGE SCALE GENOMIC DNA]</scope>
    <source>
        <strain evidence="2 3">Z-D1-2</strain>
    </source>
</reference>
<dbReference type="Pfam" id="PF02469">
    <property type="entry name" value="Fasciclin"/>
    <property type="match status" value="1"/>
</dbReference>
<dbReference type="InterPro" id="IPR050904">
    <property type="entry name" value="Adhesion/Biosynth-related"/>
</dbReference>
<comment type="caution">
    <text evidence="2">The sequence shown here is derived from an EMBL/GenBank/DDBJ whole genome shotgun (WGS) entry which is preliminary data.</text>
</comment>
<gene>
    <name evidence="2" type="ORF">C9994_11700</name>
</gene>
<dbReference type="InterPro" id="IPR000782">
    <property type="entry name" value="FAS1_domain"/>
</dbReference>
<dbReference type="Gene3D" id="2.30.180.10">
    <property type="entry name" value="FAS1 domain"/>
    <property type="match status" value="1"/>
</dbReference>
<proteinExistence type="predicted"/>
<dbReference type="PROSITE" id="PS50213">
    <property type="entry name" value="FAS1"/>
    <property type="match status" value="1"/>
</dbReference>
<accession>A0A2T4DMB0</accession>
<dbReference type="FunFam" id="2.30.180.10:FF:000019">
    <property type="entry name" value="Cell surface lipoprotein"/>
    <property type="match status" value="1"/>
</dbReference>
<evidence type="ECO:0000313" key="2">
    <source>
        <dbReference type="EMBL" id="PTB94945.1"/>
    </source>
</evidence>
<dbReference type="EMBL" id="PYVU01000117">
    <property type="protein sequence ID" value="PTB94945.1"/>
    <property type="molecule type" value="Genomic_DNA"/>
</dbReference>
<evidence type="ECO:0000259" key="1">
    <source>
        <dbReference type="PROSITE" id="PS50213"/>
    </source>
</evidence>
<organism evidence="2 3">
    <name type="scientific">Marivirga lumbricoides</name>
    <dbReference type="NCBI Taxonomy" id="1046115"/>
    <lineage>
        <taxon>Bacteria</taxon>
        <taxon>Pseudomonadati</taxon>
        <taxon>Bacteroidota</taxon>
        <taxon>Cytophagia</taxon>
        <taxon>Cytophagales</taxon>
        <taxon>Marivirgaceae</taxon>
        <taxon>Marivirga</taxon>
    </lineage>
</organism>
<evidence type="ECO:0000313" key="3">
    <source>
        <dbReference type="Proteomes" id="UP000240608"/>
    </source>
</evidence>